<evidence type="ECO:0008006" key="2">
    <source>
        <dbReference type="Google" id="ProtNLM"/>
    </source>
</evidence>
<gene>
    <name evidence="1" type="ORF">SDC9_124239</name>
</gene>
<reference evidence="1" key="1">
    <citation type="submission" date="2019-08" db="EMBL/GenBank/DDBJ databases">
        <authorList>
            <person name="Kucharzyk K."/>
            <person name="Murdoch R.W."/>
            <person name="Higgins S."/>
            <person name="Loffler F."/>
        </authorList>
    </citation>
    <scope>NUCLEOTIDE SEQUENCE</scope>
</reference>
<proteinExistence type="predicted"/>
<sequence length="120" mass="13941">MDEFKPNKAFKKLNIPLSLEIIPISSFDTKEQVFDFLSKAESKNEDILFCFNHGALIDDPSRDWGHLVLFDRIIDNQFRIIDPSPSNPKWRLVNPEKMFLAMKKHGEKPTAAGLWKIKKI</sequence>
<dbReference type="AlphaFoldDB" id="A0A645CJX2"/>
<protein>
    <recommendedName>
        <fullName evidence="2">Peptidase C39-like domain-containing protein</fullName>
    </recommendedName>
</protein>
<evidence type="ECO:0000313" key="1">
    <source>
        <dbReference type="EMBL" id="MPM77239.1"/>
    </source>
</evidence>
<accession>A0A645CJX2</accession>
<organism evidence="1">
    <name type="scientific">bioreactor metagenome</name>
    <dbReference type="NCBI Taxonomy" id="1076179"/>
    <lineage>
        <taxon>unclassified sequences</taxon>
        <taxon>metagenomes</taxon>
        <taxon>ecological metagenomes</taxon>
    </lineage>
</organism>
<name>A0A645CJX2_9ZZZZ</name>
<dbReference type="EMBL" id="VSSQ01027812">
    <property type="protein sequence ID" value="MPM77239.1"/>
    <property type="molecule type" value="Genomic_DNA"/>
</dbReference>
<comment type="caution">
    <text evidence="1">The sequence shown here is derived from an EMBL/GenBank/DDBJ whole genome shotgun (WGS) entry which is preliminary data.</text>
</comment>